<reference evidence="1" key="1">
    <citation type="submission" date="2014-12" db="EMBL/GenBank/DDBJ databases">
        <title>Insight into the proteome of Arion vulgaris.</title>
        <authorList>
            <person name="Aradska J."/>
            <person name="Bulat T."/>
            <person name="Smidak R."/>
            <person name="Sarate P."/>
            <person name="Gangsoo J."/>
            <person name="Sialana F."/>
            <person name="Bilban M."/>
            <person name="Lubec G."/>
        </authorList>
    </citation>
    <scope>NUCLEOTIDE SEQUENCE</scope>
    <source>
        <tissue evidence="1">Skin</tissue>
    </source>
</reference>
<dbReference type="AlphaFoldDB" id="A0A0B6YZA0"/>
<dbReference type="EMBL" id="HACG01014562">
    <property type="protein sequence ID" value="CEK61427.1"/>
    <property type="molecule type" value="Transcribed_RNA"/>
</dbReference>
<accession>A0A0B6YZA0</accession>
<feature type="non-terminal residue" evidence="1">
    <location>
        <position position="174"/>
    </location>
</feature>
<feature type="non-terminal residue" evidence="1">
    <location>
        <position position="1"/>
    </location>
</feature>
<protein>
    <submittedName>
        <fullName evidence="1">Uncharacterized protein</fullName>
    </submittedName>
</protein>
<evidence type="ECO:0000313" key="1">
    <source>
        <dbReference type="EMBL" id="CEK61427.1"/>
    </source>
</evidence>
<organism evidence="1">
    <name type="scientific">Arion vulgaris</name>
    <dbReference type="NCBI Taxonomy" id="1028688"/>
    <lineage>
        <taxon>Eukaryota</taxon>
        <taxon>Metazoa</taxon>
        <taxon>Spiralia</taxon>
        <taxon>Lophotrochozoa</taxon>
        <taxon>Mollusca</taxon>
        <taxon>Gastropoda</taxon>
        <taxon>Heterobranchia</taxon>
        <taxon>Euthyneura</taxon>
        <taxon>Panpulmonata</taxon>
        <taxon>Eupulmonata</taxon>
        <taxon>Stylommatophora</taxon>
        <taxon>Helicina</taxon>
        <taxon>Arionoidea</taxon>
        <taxon>Arionidae</taxon>
        <taxon>Arion</taxon>
    </lineage>
</organism>
<gene>
    <name evidence="1" type="primary">ORF42220</name>
</gene>
<proteinExistence type="predicted"/>
<name>A0A0B6YZA0_9EUPU</name>
<sequence length="174" mass="19356">VNNEAVNASSKRSETELDKYTKFCTRKNSVNMNKSGLGSKFLSYIPYNTPRSNQDMNHQNQIGRSRSASTQTLNSFVSRFSGVKLFTPLALHSEKLYIIPRSTYALLQSTVLQDSRLHLGHDRLGKISLASQNASTSLCVTADCVNFSETELKSFTDTTTHDLHTSPLKFGNNS</sequence>